<evidence type="ECO:0000256" key="2">
    <source>
        <dbReference type="ARBA" id="ARBA00022741"/>
    </source>
</evidence>
<organism evidence="6 7">
    <name type="scientific">Aurantiacibacter zhengii</name>
    <dbReference type="NCBI Taxonomy" id="2307003"/>
    <lineage>
        <taxon>Bacteria</taxon>
        <taxon>Pseudomonadati</taxon>
        <taxon>Pseudomonadota</taxon>
        <taxon>Alphaproteobacteria</taxon>
        <taxon>Sphingomonadales</taxon>
        <taxon>Erythrobacteraceae</taxon>
        <taxon>Aurantiacibacter</taxon>
    </lineage>
</organism>
<feature type="binding site" evidence="4">
    <location>
        <begin position="11"/>
        <end position="15"/>
    </location>
    <ligand>
        <name>ATP</name>
        <dbReference type="ChEBI" id="CHEBI:30616"/>
    </ligand>
</feature>
<evidence type="ECO:0000313" key="7">
    <source>
        <dbReference type="Proteomes" id="UP000286576"/>
    </source>
</evidence>
<dbReference type="AlphaFoldDB" id="A0A418NWN0"/>
<gene>
    <name evidence="6" type="ORF">D2V07_01685</name>
</gene>
<name>A0A418NWN0_9SPHN</name>
<dbReference type="OrthoDB" id="9801938at2"/>
<comment type="similarity">
    <text evidence="1 5">Belongs to the 5-formyltetrahydrofolate cyclo-ligase family.</text>
</comment>
<proteinExistence type="inferred from homology"/>
<comment type="cofactor">
    <cofactor evidence="5">
        <name>Mg(2+)</name>
        <dbReference type="ChEBI" id="CHEBI:18420"/>
    </cofactor>
</comment>
<keyword evidence="5" id="KW-0460">Magnesium</keyword>
<dbReference type="GO" id="GO:0030272">
    <property type="term" value="F:5-formyltetrahydrofolate cyclo-ligase activity"/>
    <property type="evidence" value="ECO:0007669"/>
    <property type="project" value="UniProtKB-EC"/>
</dbReference>
<comment type="catalytic activity">
    <reaction evidence="5">
        <text>(6S)-5-formyl-5,6,7,8-tetrahydrofolate + ATP = (6R)-5,10-methenyltetrahydrofolate + ADP + phosphate</text>
        <dbReference type="Rhea" id="RHEA:10488"/>
        <dbReference type="ChEBI" id="CHEBI:30616"/>
        <dbReference type="ChEBI" id="CHEBI:43474"/>
        <dbReference type="ChEBI" id="CHEBI:57455"/>
        <dbReference type="ChEBI" id="CHEBI:57457"/>
        <dbReference type="ChEBI" id="CHEBI:456216"/>
        <dbReference type="EC" id="6.3.3.2"/>
    </reaction>
</comment>
<dbReference type="InterPro" id="IPR002698">
    <property type="entry name" value="FTHF_cligase"/>
</dbReference>
<feature type="binding site" evidence="4">
    <location>
        <begin position="142"/>
        <end position="150"/>
    </location>
    <ligand>
        <name>ATP</name>
        <dbReference type="ChEBI" id="CHEBI:30616"/>
    </ligand>
</feature>
<comment type="caution">
    <text evidence="6">The sequence shown here is derived from an EMBL/GenBank/DDBJ whole genome shotgun (WGS) entry which is preliminary data.</text>
</comment>
<evidence type="ECO:0000256" key="4">
    <source>
        <dbReference type="PIRSR" id="PIRSR006806-1"/>
    </source>
</evidence>
<evidence type="ECO:0000256" key="3">
    <source>
        <dbReference type="ARBA" id="ARBA00022840"/>
    </source>
</evidence>
<dbReference type="PANTHER" id="PTHR23407">
    <property type="entry name" value="ATPASE INHIBITOR/5-FORMYLTETRAHYDROFOLATE CYCLO-LIGASE"/>
    <property type="match status" value="1"/>
</dbReference>
<keyword evidence="6" id="KW-0436">Ligase</keyword>
<keyword evidence="5" id="KW-0479">Metal-binding</keyword>
<reference evidence="6 7" key="1">
    <citation type="submission" date="2018-08" db="EMBL/GenBank/DDBJ databases">
        <title>Erythrobacter zhengii sp.nov., a bacterium isolated from deep-sea sediment.</title>
        <authorList>
            <person name="Fang C."/>
            <person name="Wu Y.-H."/>
            <person name="Sun C."/>
            <person name="Wang H."/>
            <person name="Cheng H."/>
            <person name="Meng F.-X."/>
            <person name="Wang C.-S."/>
            <person name="Xu X.-W."/>
        </authorList>
    </citation>
    <scope>NUCLEOTIDE SEQUENCE [LARGE SCALE GENOMIC DNA]</scope>
    <source>
        <strain evidence="6 7">V18</strain>
    </source>
</reference>
<keyword evidence="7" id="KW-1185">Reference proteome</keyword>
<dbReference type="PIRSF" id="PIRSF006806">
    <property type="entry name" value="FTHF_cligase"/>
    <property type="match status" value="1"/>
</dbReference>
<dbReference type="Pfam" id="PF01812">
    <property type="entry name" value="5-FTHF_cyc-lig"/>
    <property type="match status" value="1"/>
</dbReference>
<dbReference type="InterPro" id="IPR037171">
    <property type="entry name" value="NagB/RpiA_transferase-like"/>
</dbReference>
<dbReference type="PANTHER" id="PTHR23407:SF1">
    <property type="entry name" value="5-FORMYLTETRAHYDROFOLATE CYCLO-LIGASE"/>
    <property type="match status" value="1"/>
</dbReference>
<feature type="binding site" evidence="4">
    <location>
        <position position="64"/>
    </location>
    <ligand>
        <name>substrate</name>
    </ligand>
</feature>
<dbReference type="NCBIfam" id="TIGR02727">
    <property type="entry name" value="MTHFS_bact"/>
    <property type="match status" value="1"/>
</dbReference>
<dbReference type="GO" id="GO:0046872">
    <property type="term" value="F:metal ion binding"/>
    <property type="evidence" value="ECO:0007669"/>
    <property type="project" value="UniProtKB-KW"/>
</dbReference>
<dbReference type="GO" id="GO:0009396">
    <property type="term" value="P:folic acid-containing compound biosynthetic process"/>
    <property type="evidence" value="ECO:0007669"/>
    <property type="project" value="TreeGrafter"/>
</dbReference>
<protein>
    <recommendedName>
        <fullName evidence="5">5-formyltetrahydrofolate cyclo-ligase</fullName>
        <ecNumber evidence="5">6.3.3.2</ecNumber>
    </recommendedName>
</protein>
<dbReference type="EC" id="6.3.3.2" evidence="5"/>
<evidence type="ECO:0000256" key="1">
    <source>
        <dbReference type="ARBA" id="ARBA00010638"/>
    </source>
</evidence>
<dbReference type="GO" id="GO:0005524">
    <property type="term" value="F:ATP binding"/>
    <property type="evidence" value="ECO:0007669"/>
    <property type="project" value="UniProtKB-KW"/>
</dbReference>
<dbReference type="Gene3D" id="3.40.50.10420">
    <property type="entry name" value="NagB/RpiA/CoA transferase-like"/>
    <property type="match status" value="1"/>
</dbReference>
<dbReference type="InterPro" id="IPR024185">
    <property type="entry name" value="FTHF_cligase-like_sf"/>
</dbReference>
<keyword evidence="2 4" id="KW-0547">Nucleotide-binding</keyword>
<evidence type="ECO:0000256" key="5">
    <source>
        <dbReference type="RuleBase" id="RU361279"/>
    </source>
</evidence>
<dbReference type="Proteomes" id="UP000286576">
    <property type="component" value="Unassembled WGS sequence"/>
</dbReference>
<evidence type="ECO:0000313" key="6">
    <source>
        <dbReference type="EMBL" id="RIV89002.1"/>
    </source>
</evidence>
<dbReference type="GO" id="GO:0035999">
    <property type="term" value="P:tetrahydrofolate interconversion"/>
    <property type="evidence" value="ECO:0007669"/>
    <property type="project" value="TreeGrafter"/>
</dbReference>
<sequence>MVRVTDISEQKTAIRKTLRKARQEHAAALPSAVSALVFRAPPAPVREIIPAGATIGLYRAGKGEAPAGGYARYFMEAGHTIALPRIASLDEPMQFHEHTDPYGESDLTQGRMGLMQPAAAARVVEPDVLFVPLVGFTERGDRIGQGGGFYDRWLAAHPDTLAIGLAWDVQRVDSLPTADHDMALSLVITPTRIYGPF</sequence>
<accession>A0A418NWN0</accession>
<keyword evidence="3 4" id="KW-0067">ATP-binding</keyword>
<dbReference type="EMBL" id="QXFL01000001">
    <property type="protein sequence ID" value="RIV89002.1"/>
    <property type="molecule type" value="Genomic_DNA"/>
</dbReference>
<dbReference type="SUPFAM" id="SSF100950">
    <property type="entry name" value="NagB/RpiA/CoA transferase-like"/>
    <property type="match status" value="1"/>
</dbReference>